<proteinExistence type="predicted"/>
<name>A0A420MSK4_FUSOX</name>
<sequence length="311" mass="33941">MRASLVADLIEKIATAHPLVVTQPEHLASKLVLTWHTFLMSGAKDKSFIDMMLHTLESSGVDLKYGPQTRNDGETAFFDFDSELTEAQSVETLNAKLANLDPKLVMTVHKALRTSAKKAHNGNADNVGDDDNGDPKLGDELPHNALAFFLESCRDVIVRLDFHEDVILKGVSSIIPYCKRYSNNCPRTPLQDVMSIEPTTPHPVTSANFRVTLLALKSYLQASAAHANRAVELVAGQHGALLKHATMDILMKRLGNATDIPNATSLFEQVSALHATHYGIIHQTAAQGNEDMVSLIDKMLHSIESTNPSSG</sequence>
<feature type="region of interest" description="Disordered" evidence="1">
    <location>
        <begin position="115"/>
        <end position="135"/>
    </location>
</feature>
<protein>
    <submittedName>
        <fullName evidence="2">Uncharacterized protein</fullName>
    </submittedName>
</protein>
<dbReference type="EMBL" id="MRCX01000123">
    <property type="protein sequence ID" value="RKK70987.1"/>
    <property type="molecule type" value="Genomic_DNA"/>
</dbReference>
<gene>
    <name evidence="2" type="ORF">BFJ69_g11367</name>
</gene>
<dbReference type="Proteomes" id="UP000285084">
    <property type="component" value="Unassembled WGS sequence"/>
</dbReference>
<evidence type="ECO:0000256" key="1">
    <source>
        <dbReference type="SAM" id="MobiDB-lite"/>
    </source>
</evidence>
<evidence type="ECO:0000313" key="3">
    <source>
        <dbReference type="Proteomes" id="UP000285084"/>
    </source>
</evidence>
<reference evidence="2 3" key="1">
    <citation type="journal article" date="2018" name="Sci. Rep.">
        <title>Characterisation of pathogen-specific regions and novel effector candidates in Fusarium oxysporum f. sp. cepae.</title>
        <authorList>
            <person name="Armitage A.D."/>
            <person name="Taylor A."/>
            <person name="Sobczyk M.K."/>
            <person name="Baxter L."/>
            <person name="Greenfield B.P."/>
            <person name="Bates H.J."/>
            <person name="Wilson F."/>
            <person name="Jackson A.C."/>
            <person name="Ott S."/>
            <person name="Harrison R.J."/>
            <person name="Clarkson J.P."/>
        </authorList>
    </citation>
    <scope>NUCLEOTIDE SEQUENCE [LARGE SCALE GENOMIC DNA]</scope>
    <source>
        <strain evidence="2 3">Fo_A13</strain>
    </source>
</reference>
<dbReference type="AlphaFoldDB" id="A0A420MSK4"/>
<organism evidence="2 3">
    <name type="scientific">Fusarium oxysporum</name>
    <name type="common">Fusarium vascular wilt</name>
    <dbReference type="NCBI Taxonomy" id="5507"/>
    <lineage>
        <taxon>Eukaryota</taxon>
        <taxon>Fungi</taxon>
        <taxon>Dikarya</taxon>
        <taxon>Ascomycota</taxon>
        <taxon>Pezizomycotina</taxon>
        <taxon>Sordariomycetes</taxon>
        <taxon>Hypocreomycetidae</taxon>
        <taxon>Hypocreales</taxon>
        <taxon>Nectriaceae</taxon>
        <taxon>Fusarium</taxon>
        <taxon>Fusarium oxysporum species complex</taxon>
    </lineage>
</organism>
<accession>A0A420MSK4</accession>
<evidence type="ECO:0000313" key="2">
    <source>
        <dbReference type="EMBL" id="RKK70987.1"/>
    </source>
</evidence>
<comment type="caution">
    <text evidence="2">The sequence shown here is derived from an EMBL/GenBank/DDBJ whole genome shotgun (WGS) entry which is preliminary data.</text>
</comment>